<dbReference type="EMBL" id="MN202187">
    <property type="protein sequence ID" value="QMV28505.1"/>
    <property type="molecule type" value="Genomic_DNA"/>
</dbReference>
<evidence type="ECO:0000313" key="1">
    <source>
        <dbReference type="EMBL" id="QMV28505.1"/>
    </source>
</evidence>
<protein>
    <submittedName>
        <fullName evidence="1">MC005L</fullName>
    </submittedName>
</protein>
<organism evidence="1 2">
    <name type="scientific">Molluscum contagiosum virus subtype 1</name>
    <name type="common">MOCV</name>
    <name type="synonym">MCVI</name>
    <dbReference type="NCBI Taxonomy" id="10280"/>
    <lineage>
        <taxon>Viruses</taxon>
        <taxon>Varidnaviria</taxon>
        <taxon>Bamfordvirae</taxon>
        <taxon>Nucleocytoviricota</taxon>
        <taxon>Pokkesviricetes</taxon>
        <taxon>Chitovirales</taxon>
        <taxon>Poxviridae</taxon>
        <taxon>Chordopoxvirinae</taxon>
        <taxon>Molluscipoxvirus</taxon>
        <taxon>Molluscipoxvirus molluscum</taxon>
        <taxon>Molluscum contagiosum virus</taxon>
    </lineage>
</organism>
<organismHost>
    <name type="scientific">Homo sapiens</name>
    <name type="common">Human</name>
    <dbReference type="NCBI Taxonomy" id="9606"/>
</organismHost>
<name>A0A7G5AX04_MCV1</name>
<evidence type="ECO:0000313" key="2">
    <source>
        <dbReference type="Proteomes" id="UP000515502"/>
    </source>
</evidence>
<proteinExistence type="predicted"/>
<accession>A0A7G5AX04</accession>
<dbReference type="Proteomes" id="UP000515502">
    <property type="component" value="Segment"/>
</dbReference>
<reference evidence="1 2" key="1">
    <citation type="submission" date="2019-07" db="EMBL/GenBank/DDBJ databases">
        <title>MOCV-1 from Australia.</title>
        <authorList>
            <person name="Sarker S."/>
        </authorList>
    </citation>
    <scope>NUCLEOTIDE SEQUENCE [LARGE SCALE GENOMIC DNA]</scope>
    <source>
        <strain evidence="1">NT2017</strain>
    </source>
</reference>
<sequence>MCLVAPMQCGCASCVRILDALLSAMEALVQMRLLSEEEKTSCASQFLELAIFAVGNCRGGRQALLQARGEPASLGEVAGTGPAAD</sequence>
<gene>
    <name evidence="1" type="primary">MC005L</name>
</gene>